<protein>
    <submittedName>
        <fullName evidence="1">Uncharacterized protein</fullName>
    </submittedName>
</protein>
<dbReference type="AlphaFoldDB" id="A0A5C3P2Y0"/>
<sequence length="151" mass="16534">MSVTWRSLDAIHFDAGGVPQLRAVPVQHIAMGPGIELPLLVSLFPTPAPTLMLAITFQRARKTFTVHFPDIPRIVASSTASGPRRLRNHLPARAHVLVCRSEGAVSGYTDCIQAEFRLAIRAADFAIAYFKGKVVEDFADLHVRVCESSLD</sequence>
<accession>A0A5C3P2Y0</accession>
<gene>
    <name evidence="1" type="ORF">K466DRAFT_605617</name>
</gene>
<evidence type="ECO:0000313" key="2">
    <source>
        <dbReference type="Proteomes" id="UP000308197"/>
    </source>
</evidence>
<evidence type="ECO:0000313" key="1">
    <source>
        <dbReference type="EMBL" id="TFK80103.1"/>
    </source>
</evidence>
<dbReference type="EMBL" id="ML211848">
    <property type="protein sequence ID" value="TFK80103.1"/>
    <property type="molecule type" value="Genomic_DNA"/>
</dbReference>
<organism evidence="1 2">
    <name type="scientific">Polyporus arcularius HHB13444</name>
    <dbReference type="NCBI Taxonomy" id="1314778"/>
    <lineage>
        <taxon>Eukaryota</taxon>
        <taxon>Fungi</taxon>
        <taxon>Dikarya</taxon>
        <taxon>Basidiomycota</taxon>
        <taxon>Agaricomycotina</taxon>
        <taxon>Agaricomycetes</taxon>
        <taxon>Polyporales</taxon>
        <taxon>Polyporaceae</taxon>
        <taxon>Polyporus</taxon>
    </lineage>
</organism>
<reference evidence="1 2" key="1">
    <citation type="journal article" date="2019" name="Nat. Ecol. Evol.">
        <title>Megaphylogeny resolves global patterns of mushroom evolution.</title>
        <authorList>
            <person name="Varga T."/>
            <person name="Krizsan K."/>
            <person name="Foldi C."/>
            <person name="Dima B."/>
            <person name="Sanchez-Garcia M."/>
            <person name="Sanchez-Ramirez S."/>
            <person name="Szollosi G.J."/>
            <person name="Szarkandi J.G."/>
            <person name="Papp V."/>
            <person name="Albert L."/>
            <person name="Andreopoulos W."/>
            <person name="Angelini C."/>
            <person name="Antonin V."/>
            <person name="Barry K.W."/>
            <person name="Bougher N.L."/>
            <person name="Buchanan P."/>
            <person name="Buyck B."/>
            <person name="Bense V."/>
            <person name="Catcheside P."/>
            <person name="Chovatia M."/>
            <person name="Cooper J."/>
            <person name="Damon W."/>
            <person name="Desjardin D."/>
            <person name="Finy P."/>
            <person name="Geml J."/>
            <person name="Haridas S."/>
            <person name="Hughes K."/>
            <person name="Justo A."/>
            <person name="Karasinski D."/>
            <person name="Kautmanova I."/>
            <person name="Kiss B."/>
            <person name="Kocsube S."/>
            <person name="Kotiranta H."/>
            <person name="LaButti K.M."/>
            <person name="Lechner B.E."/>
            <person name="Liimatainen K."/>
            <person name="Lipzen A."/>
            <person name="Lukacs Z."/>
            <person name="Mihaltcheva S."/>
            <person name="Morgado L.N."/>
            <person name="Niskanen T."/>
            <person name="Noordeloos M.E."/>
            <person name="Ohm R.A."/>
            <person name="Ortiz-Santana B."/>
            <person name="Ovrebo C."/>
            <person name="Racz N."/>
            <person name="Riley R."/>
            <person name="Savchenko A."/>
            <person name="Shiryaev A."/>
            <person name="Soop K."/>
            <person name="Spirin V."/>
            <person name="Szebenyi C."/>
            <person name="Tomsovsky M."/>
            <person name="Tulloss R.E."/>
            <person name="Uehling J."/>
            <person name="Grigoriev I.V."/>
            <person name="Vagvolgyi C."/>
            <person name="Papp T."/>
            <person name="Martin F.M."/>
            <person name="Miettinen O."/>
            <person name="Hibbett D.S."/>
            <person name="Nagy L.G."/>
        </authorList>
    </citation>
    <scope>NUCLEOTIDE SEQUENCE [LARGE SCALE GENOMIC DNA]</scope>
    <source>
        <strain evidence="1 2">HHB13444</strain>
    </source>
</reference>
<dbReference type="InParanoid" id="A0A5C3P2Y0"/>
<name>A0A5C3P2Y0_9APHY</name>
<keyword evidence="2" id="KW-1185">Reference proteome</keyword>
<proteinExistence type="predicted"/>
<dbReference type="Proteomes" id="UP000308197">
    <property type="component" value="Unassembled WGS sequence"/>
</dbReference>